<reference evidence="10" key="1">
    <citation type="submission" date="2025-08" db="UniProtKB">
        <authorList>
            <consortium name="RefSeq"/>
        </authorList>
    </citation>
    <scope>IDENTIFICATION</scope>
</reference>
<evidence type="ECO:0000313" key="9">
    <source>
        <dbReference type="Proteomes" id="UP000504632"/>
    </source>
</evidence>
<feature type="chain" id="PRO_5026897190" description="MICOS complex subunit" evidence="8">
    <location>
        <begin position="30"/>
        <end position="228"/>
    </location>
</feature>
<evidence type="ECO:0000256" key="3">
    <source>
        <dbReference type="ARBA" id="ARBA00022692"/>
    </source>
</evidence>
<protein>
    <recommendedName>
        <fullName evidence="7">MICOS complex subunit</fullName>
    </recommendedName>
</protein>
<evidence type="ECO:0000313" key="10">
    <source>
        <dbReference type="RefSeq" id="XP_030622979.1"/>
    </source>
</evidence>
<feature type="transmembrane region" description="Helical" evidence="7">
    <location>
        <begin position="129"/>
        <end position="147"/>
    </location>
</feature>
<keyword evidence="3 7" id="KW-0812">Transmembrane</keyword>
<keyword evidence="5 7" id="KW-0496">Mitochondrion</keyword>
<evidence type="ECO:0000256" key="2">
    <source>
        <dbReference type="ARBA" id="ARBA00010904"/>
    </source>
</evidence>
<comment type="function">
    <text evidence="7">Component of the MICOS complex, a large protein complex of the mitochondrial inner membrane that plays crucial roles in the maintenance of crista junctions, inner membrane architecture, and formation of contact sites to the outer membrane.</text>
</comment>
<keyword evidence="7" id="KW-0999">Mitochondrion inner membrane</keyword>
<dbReference type="InParanoid" id="A0A6J2USE9"/>
<keyword evidence="8" id="KW-0732">Signal</keyword>
<gene>
    <name evidence="10" type="primary">apoob</name>
</gene>
<name>A0A6J2USE9_CHACN</name>
<dbReference type="CTD" id="449837"/>
<dbReference type="Proteomes" id="UP000504632">
    <property type="component" value="Chromosome 3"/>
</dbReference>
<keyword evidence="9" id="KW-1185">Reference proteome</keyword>
<keyword evidence="6 7" id="KW-0472">Membrane</keyword>
<dbReference type="PANTHER" id="PTHR14564">
    <property type="entry name" value="MICOS COMPLEX SUBUNIT MIC26 / MIC27 FAMILY MEMBER"/>
    <property type="match status" value="1"/>
</dbReference>
<dbReference type="RefSeq" id="XP_030622979.1">
    <property type="nucleotide sequence ID" value="XM_030767119.1"/>
</dbReference>
<keyword evidence="4 7" id="KW-1133">Transmembrane helix</keyword>
<evidence type="ECO:0000256" key="4">
    <source>
        <dbReference type="ARBA" id="ARBA00022989"/>
    </source>
</evidence>
<dbReference type="Pfam" id="PF09769">
    <property type="entry name" value="ApoO"/>
    <property type="match status" value="1"/>
</dbReference>
<comment type="subcellular location">
    <subcellularLocation>
        <location evidence="7">Mitochondrion inner membrane</location>
    </subcellularLocation>
    <subcellularLocation>
        <location evidence="1">Mitochondrion membrane</location>
    </subcellularLocation>
</comment>
<evidence type="ECO:0000256" key="7">
    <source>
        <dbReference type="RuleBase" id="RU363021"/>
    </source>
</evidence>
<organism evidence="9 10">
    <name type="scientific">Chanos chanos</name>
    <name type="common">Milkfish</name>
    <name type="synonym">Mugil chanos</name>
    <dbReference type="NCBI Taxonomy" id="29144"/>
    <lineage>
        <taxon>Eukaryota</taxon>
        <taxon>Metazoa</taxon>
        <taxon>Chordata</taxon>
        <taxon>Craniata</taxon>
        <taxon>Vertebrata</taxon>
        <taxon>Euteleostomi</taxon>
        <taxon>Actinopterygii</taxon>
        <taxon>Neopterygii</taxon>
        <taxon>Teleostei</taxon>
        <taxon>Ostariophysi</taxon>
        <taxon>Gonorynchiformes</taxon>
        <taxon>Chanidae</taxon>
        <taxon>Chanos</taxon>
    </lineage>
</organism>
<evidence type="ECO:0000256" key="5">
    <source>
        <dbReference type="ARBA" id="ARBA00023128"/>
    </source>
</evidence>
<dbReference type="InterPro" id="IPR033182">
    <property type="entry name" value="MIC26/MIC27_animal"/>
</dbReference>
<comment type="similarity">
    <text evidence="2">Belongs to the apolipoprotein O/MICOS complex subunit Mic27 family.</text>
</comment>
<comment type="subunit">
    <text evidence="7">Component of the mitochondrial contact site and cristae organizing system (MICOS) complex.</text>
</comment>
<accession>A0A6J2USE9</accession>
<evidence type="ECO:0000256" key="1">
    <source>
        <dbReference type="ARBA" id="ARBA00004325"/>
    </source>
</evidence>
<proteinExistence type="inferred from homology"/>
<dbReference type="GO" id="GO:0042407">
    <property type="term" value="P:cristae formation"/>
    <property type="evidence" value="ECO:0007669"/>
    <property type="project" value="InterPro"/>
</dbReference>
<feature type="signal peptide" evidence="8">
    <location>
        <begin position="1"/>
        <end position="29"/>
    </location>
</feature>
<evidence type="ECO:0000256" key="6">
    <source>
        <dbReference type="ARBA" id="ARBA00023136"/>
    </source>
</evidence>
<sequence length="228" mass="24641">MTNASKLAKVALPLAVPGILSLMPGTVFASNEVKENSSTLAIDELSLYTSPPPHPKPEHPQEPGVGHVEQGVATLRKLAEPYTSKAQEIGLLALEKAQETYQTVEPSVSSTIQIVKDTYEFLNDPPSEFYPSVGVVGFSGILGLYLAKGCRVRRLVYPTGLMALSASMFYPQHAASVAKMTKDLTYSWGSQGWVAVETLWKGKPLAKDKVNQQNDGLSNRQSLITPAL</sequence>
<dbReference type="OrthoDB" id="9421762at2759"/>
<dbReference type="GO" id="GO:0061617">
    <property type="term" value="C:MICOS complex"/>
    <property type="evidence" value="ECO:0007669"/>
    <property type="project" value="UniProtKB-UniRule"/>
</dbReference>
<dbReference type="AlphaFoldDB" id="A0A6J2USE9"/>
<dbReference type="InterPro" id="IPR019166">
    <property type="entry name" value="MIC26/MIC27"/>
</dbReference>
<evidence type="ECO:0000256" key="8">
    <source>
        <dbReference type="SAM" id="SignalP"/>
    </source>
</evidence>
<dbReference type="GeneID" id="115806427"/>